<dbReference type="GO" id="GO:0006508">
    <property type="term" value="P:proteolysis"/>
    <property type="evidence" value="ECO:0007669"/>
    <property type="project" value="UniProtKB-KW"/>
</dbReference>
<evidence type="ECO:0000256" key="2">
    <source>
        <dbReference type="ARBA" id="ARBA00011073"/>
    </source>
</evidence>
<dbReference type="InterPro" id="IPR015500">
    <property type="entry name" value="Peptidase_S8_subtilisin-rel"/>
</dbReference>
<keyword evidence="3 6" id="KW-0645">Protease</keyword>
<dbReference type="Proteomes" id="UP001431532">
    <property type="component" value="Unassembled WGS sequence"/>
</dbReference>
<comment type="subcellular location">
    <subcellularLocation>
        <location evidence="1">Cell envelope</location>
    </subcellularLocation>
</comment>
<dbReference type="InterPro" id="IPR023828">
    <property type="entry name" value="Peptidase_S8_Ser-AS"/>
</dbReference>
<dbReference type="PROSITE" id="PS00138">
    <property type="entry name" value="SUBTILASE_SER"/>
    <property type="match status" value="1"/>
</dbReference>
<keyword evidence="11" id="KW-1185">Reference proteome</keyword>
<dbReference type="RefSeq" id="WP_282839155.1">
    <property type="nucleotide sequence ID" value="NZ_JASCXW010000009.1"/>
</dbReference>
<organism evidence="10 11">
    <name type="scientific">Peloplasma aerotolerans</name>
    <dbReference type="NCBI Taxonomy" id="3044389"/>
    <lineage>
        <taxon>Bacteria</taxon>
        <taxon>Bacillati</taxon>
        <taxon>Mycoplasmatota</taxon>
        <taxon>Mollicutes</taxon>
        <taxon>Acholeplasmatales</taxon>
        <taxon>Acholeplasmataceae</taxon>
        <taxon>Peloplasma</taxon>
    </lineage>
</organism>
<gene>
    <name evidence="10" type="ORF">QJ521_04055</name>
</gene>
<dbReference type="EMBL" id="JASCXW010000009">
    <property type="protein sequence ID" value="MDI6452732.1"/>
    <property type="molecule type" value="Genomic_DNA"/>
</dbReference>
<dbReference type="PROSITE" id="PS51892">
    <property type="entry name" value="SUBTILASE"/>
    <property type="match status" value="1"/>
</dbReference>
<dbReference type="InterPro" id="IPR036852">
    <property type="entry name" value="Peptidase_S8/S53_dom_sf"/>
</dbReference>
<proteinExistence type="inferred from homology"/>
<evidence type="ECO:0000256" key="1">
    <source>
        <dbReference type="ARBA" id="ARBA00004196"/>
    </source>
</evidence>
<evidence type="ECO:0000256" key="3">
    <source>
        <dbReference type="ARBA" id="ARBA00022670"/>
    </source>
</evidence>
<dbReference type="NCBIfam" id="TIGR02543">
    <property type="entry name" value="List_Bact_rpt"/>
    <property type="match status" value="1"/>
</dbReference>
<feature type="active site" description="Charge relay system" evidence="6">
    <location>
        <position position="340"/>
    </location>
</feature>
<dbReference type="PRINTS" id="PR00723">
    <property type="entry name" value="SUBTILISIN"/>
</dbReference>
<keyword evidence="4 6" id="KW-0378">Hydrolase</keyword>
<dbReference type="Pfam" id="PF09479">
    <property type="entry name" value="Flg_new"/>
    <property type="match status" value="3"/>
</dbReference>
<dbReference type="AlphaFoldDB" id="A0AAW6U492"/>
<dbReference type="InterPro" id="IPR042229">
    <property type="entry name" value="Listeria/Bacterioides_rpt_sf"/>
</dbReference>
<keyword evidence="5 6" id="KW-0720">Serine protease</keyword>
<feature type="active site" description="Charge relay system" evidence="6">
    <location>
        <position position="136"/>
    </location>
</feature>
<keyword evidence="8" id="KW-0732">Signal</keyword>
<name>A0AAW6U492_9MOLU</name>
<dbReference type="PROSITE" id="PS00136">
    <property type="entry name" value="SUBTILASE_ASP"/>
    <property type="match status" value="1"/>
</dbReference>
<evidence type="ECO:0000256" key="6">
    <source>
        <dbReference type="PROSITE-ProRule" id="PRU01240"/>
    </source>
</evidence>
<dbReference type="PANTHER" id="PTHR43806">
    <property type="entry name" value="PEPTIDASE S8"/>
    <property type="match status" value="1"/>
</dbReference>
<protein>
    <submittedName>
        <fullName evidence="10">S8 family serine peptidase</fullName>
    </submittedName>
</protein>
<evidence type="ECO:0000313" key="10">
    <source>
        <dbReference type="EMBL" id="MDI6452732.1"/>
    </source>
</evidence>
<dbReference type="Pfam" id="PF00082">
    <property type="entry name" value="Peptidase_S8"/>
    <property type="match status" value="1"/>
</dbReference>
<feature type="chain" id="PRO_5043476533" evidence="8">
    <location>
        <begin position="27"/>
        <end position="834"/>
    </location>
</feature>
<dbReference type="GO" id="GO:0030313">
    <property type="term" value="C:cell envelope"/>
    <property type="evidence" value="ECO:0007669"/>
    <property type="project" value="UniProtKB-SubCell"/>
</dbReference>
<evidence type="ECO:0000313" key="11">
    <source>
        <dbReference type="Proteomes" id="UP001431532"/>
    </source>
</evidence>
<feature type="signal peptide" evidence="8">
    <location>
        <begin position="1"/>
        <end position="26"/>
    </location>
</feature>
<dbReference type="Gene3D" id="2.60.40.4270">
    <property type="entry name" value="Listeria-Bacteroides repeat domain"/>
    <property type="match status" value="2"/>
</dbReference>
<reference evidence="10" key="1">
    <citation type="submission" date="2023-05" db="EMBL/GenBank/DDBJ databases">
        <title>Mariniplasma microaerophilum sp. nov., a novel anaerobic mollicute isolated from terrestrial mud volcano, Taman Peninsula, Russia.</title>
        <authorList>
            <person name="Khomyakova M.A."/>
            <person name="Merkel A.Y."/>
            <person name="Slobodkin A.I."/>
        </authorList>
    </citation>
    <scope>NUCLEOTIDE SEQUENCE</scope>
    <source>
        <strain evidence="10">M4Ah</strain>
    </source>
</reference>
<dbReference type="InterPro" id="IPR023827">
    <property type="entry name" value="Peptidase_S8_Asp-AS"/>
</dbReference>
<dbReference type="GO" id="GO:0004252">
    <property type="term" value="F:serine-type endopeptidase activity"/>
    <property type="evidence" value="ECO:0007669"/>
    <property type="project" value="UniProtKB-UniRule"/>
</dbReference>
<feature type="active site" description="Charge relay system" evidence="6">
    <location>
        <position position="173"/>
    </location>
</feature>
<evidence type="ECO:0000259" key="9">
    <source>
        <dbReference type="Pfam" id="PF00082"/>
    </source>
</evidence>
<dbReference type="InterPro" id="IPR000209">
    <property type="entry name" value="Peptidase_S8/S53_dom"/>
</dbReference>
<dbReference type="PANTHER" id="PTHR43806:SF11">
    <property type="entry name" value="CEREVISIN-RELATED"/>
    <property type="match status" value="1"/>
</dbReference>
<evidence type="ECO:0000256" key="7">
    <source>
        <dbReference type="RuleBase" id="RU003355"/>
    </source>
</evidence>
<comment type="similarity">
    <text evidence="2 6 7">Belongs to the peptidase S8 family.</text>
</comment>
<dbReference type="InterPro" id="IPR022398">
    <property type="entry name" value="Peptidase_S8_His-AS"/>
</dbReference>
<sequence>MRKVLTLFIISVLLLFGVTSSFFSYADEDLAKEQVELLYQVDDEDSAQQIAIENDIELLSFSSYGFATYQTNQSKQVEPLIEKGFILNSTSQIVAPPWQQTGDPFLKDQYAIELMGVDMAWTFTEGSADVTIAIIDTGIDTTHEEFVGRLSAISYNSRTKQVGLSHVEDDNGHGTAITGVIGANKDNSKGIAGIVQNSELLVIKANNLDDPNTEVDESKQFSDSAIIEGIHYAVDQGADIINLSLGGANANPLTKSAIDKARSEGVIVVAASGNDGTDQKLYPASFDGVISVGAVDSTSTIWDTEDAGSNYNDKVDLTAPGVSIVTTGLNNTYVTSTGTSLAAPQVTGVIGLMLAYFTEFTDNQIINQLLSTAIDQGDPGYDIYYGYGVVHAYQALQVEEVTITFETYEGTAIEPITVLVNQTFIVDDPVKTGHSFLGWYYDESFEFVFEIGVDTTNVNLTLYAKYQPNLYYVSFFTDGTSAETIQVLYGETFNVPSTELDGHEFEGWYYDIDYQNPYLNEPIFDHTSLYAKFTKSIYTVTYYINNEIDSSIEVSYGDTFDPLIPEGDFAFLGWYLDSSFTQTYEVEPVLNHLNLYARFDDGLYTVVFYDSDLVTIIQQTNVYFGSEVDAPSPPTKASSPSFDYNFESWTEDYNYIEDDTFIYPVFSKIYRPESIYILPGIDTIYESEDWNDGTIHIIDDLLSYEIRGEVNINLPGRYAIFYDIYEGENLLDTKVRMVRVVEQEPKVTITLNPDVTTIERGNQYVDQGATTNLGELTSSGEVNTNQVGVYVITYEVIYGNQTATKSKYVYVIDQNIPLYNHTSYIKKEQEVWFL</sequence>
<dbReference type="InterPro" id="IPR050131">
    <property type="entry name" value="Peptidase_S8_subtilisin-like"/>
</dbReference>
<evidence type="ECO:0000256" key="5">
    <source>
        <dbReference type="ARBA" id="ARBA00022825"/>
    </source>
</evidence>
<dbReference type="Gene3D" id="3.40.50.200">
    <property type="entry name" value="Peptidase S8/S53 domain"/>
    <property type="match status" value="1"/>
</dbReference>
<comment type="caution">
    <text evidence="10">The sequence shown here is derived from an EMBL/GenBank/DDBJ whole genome shotgun (WGS) entry which is preliminary data.</text>
</comment>
<dbReference type="PROSITE" id="PS00137">
    <property type="entry name" value="SUBTILASE_HIS"/>
    <property type="match status" value="1"/>
</dbReference>
<feature type="domain" description="Peptidase S8/S53" evidence="9">
    <location>
        <begin position="129"/>
        <end position="388"/>
    </location>
</feature>
<evidence type="ECO:0000256" key="8">
    <source>
        <dbReference type="SAM" id="SignalP"/>
    </source>
</evidence>
<dbReference type="InterPro" id="IPR013378">
    <property type="entry name" value="InlB-like_B-rpt"/>
</dbReference>
<dbReference type="SUPFAM" id="SSF52743">
    <property type="entry name" value="Subtilisin-like"/>
    <property type="match status" value="1"/>
</dbReference>
<accession>A0AAW6U492</accession>
<evidence type="ECO:0000256" key="4">
    <source>
        <dbReference type="ARBA" id="ARBA00022801"/>
    </source>
</evidence>